<name>A0ACC6TQK8_9CREN</name>
<protein>
    <submittedName>
        <fullName evidence="1">APC family permease</fullName>
    </submittedName>
</protein>
<organism evidence="1 2">
    <name type="scientific">Candidatus Aramenus sulfurataquae</name>
    <dbReference type="NCBI Taxonomy" id="1326980"/>
    <lineage>
        <taxon>Archaea</taxon>
        <taxon>Thermoproteota</taxon>
        <taxon>Thermoprotei</taxon>
        <taxon>Sulfolobales</taxon>
        <taxon>Sulfolobaceae</taxon>
        <taxon>Candidatus Aramenus</taxon>
    </lineage>
</organism>
<comment type="caution">
    <text evidence="1">The sequence shown here is derived from an EMBL/GenBank/DDBJ whole genome shotgun (WGS) entry which is preliminary data.</text>
</comment>
<accession>A0ACC6TQK8</accession>
<gene>
    <name evidence="1" type="ORF">TQ35_0008045</name>
</gene>
<sequence length="443" mass="48039">MSKAKEVSSQEPKRTITFRDLVFLSLGGQSPFLSVLTYGVAAFIIAGPFGPIAIILGTLLVLVNGLVVYKLSTRFTESGGYYTYAFYSLTKRLGFETGWVYLVYATLYGSAYVLGSSYVISHVLPMSPWLVALLIFGVSSVFAVLGIKPTAIYAVIASLVEISIMGVLAVLFLKSTNFTFYNPFSFHIPISQLTLTILFGSGIPTGYGSITPLSGEVKNPKRTVPLAIITVILLGGLLASFDVYAIADHLIFYHLSANKVDFLRLIEDKLGIVTLIFVLFAAANDGILATLSFMLATSRTAYSMAVKGFLPNSLAKFEPSKGPFNAVLLTVLLYGLSVFLGLDLASGNAFLAFEAIGEVAVLSNLFVHLASDFSLLKISTKRFRKRLPEISLSIGAAAFTIYSLVYSISGSTPSLVYTFMTFIIMGFLAAEVIYMSKEEQEER</sequence>
<proteinExistence type="predicted"/>
<dbReference type="EMBL" id="JZWS03000012">
    <property type="protein sequence ID" value="MEW9492132.1"/>
    <property type="molecule type" value="Genomic_DNA"/>
</dbReference>
<reference evidence="1" key="1">
    <citation type="submission" date="2024-07" db="EMBL/GenBank/DDBJ databases">
        <title>Metagenome and Metagenome-Assembled Genomes of Archaea from a hot spring from the geothermal field of Los Azufres, Mexico.</title>
        <authorList>
            <person name="Marin-Paredes R."/>
            <person name="Martinez-Romero E."/>
            <person name="Servin-Garciduenas L.E."/>
        </authorList>
    </citation>
    <scope>NUCLEOTIDE SEQUENCE</scope>
    <source>
        <strain evidence="1">AZ1-454</strain>
    </source>
</reference>
<dbReference type="Proteomes" id="UP000053480">
    <property type="component" value="Unassembled WGS sequence"/>
</dbReference>
<evidence type="ECO:0000313" key="2">
    <source>
        <dbReference type="Proteomes" id="UP000053480"/>
    </source>
</evidence>
<evidence type="ECO:0000313" key="1">
    <source>
        <dbReference type="EMBL" id="MEW9492132.1"/>
    </source>
</evidence>